<feature type="transmembrane region" description="Helical" evidence="1">
    <location>
        <begin position="32"/>
        <end position="54"/>
    </location>
</feature>
<reference evidence="2 3" key="1">
    <citation type="journal article" date="2017" name="BMC Genomics">
        <title>Comparative genomic and phylogenomic analyses of the Bifidobacteriaceae family.</title>
        <authorList>
            <person name="Lugli G.A."/>
            <person name="Milani C."/>
            <person name="Turroni F."/>
            <person name="Duranti S."/>
            <person name="Mancabelli L."/>
            <person name="Mangifesta M."/>
            <person name="Ferrario C."/>
            <person name="Modesto M."/>
            <person name="Mattarelli P."/>
            <person name="Jiri K."/>
            <person name="van Sinderen D."/>
            <person name="Ventura M."/>
        </authorList>
    </citation>
    <scope>NUCLEOTIDE SEQUENCE [LARGE SCALE GENOMIC DNA]</scope>
    <source>
        <strain evidence="2 3">LMG 21773</strain>
    </source>
</reference>
<feature type="transmembrane region" description="Helical" evidence="1">
    <location>
        <begin position="250"/>
        <end position="269"/>
    </location>
</feature>
<keyword evidence="1" id="KW-0472">Membrane</keyword>
<dbReference type="Proteomes" id="UP000228976">
    <property type="component" value="Unassembled WGS sequence"/>
</dbReference>
<comment type="caution">
    <text evidence="2">The sequence shown here is derived from an EMBL/GenBank/DDBJ whole genome shotgun (WGS) entry which is preliminary data.</text>
</comment>
<evidence type="ECO:0000313" key="3">
    <source>
        <dbReference type="Proteomes" id="UP000228976"/>
    </source>
</evidence>
<dbReference type="AlphaFoldDB" id="A0A261FCH9"/>
<proteinExistence type="predicted"/>
<accession>A0A261FCH9</accession>
<feature type="transmembrane region" description="Helical" evidence="1">
    <location>
        <begin position="157"/>
        <end position="179"/>
    </location>
</feature>
<gene>
    <name evidence="2" type="ORF">AEAE_0158</name>
</gene>
<protein>
    <submittedName>
        <fullName evidence="2">Uncharacterized protein</fullName>
    </submittedName>
</protein>
<sequence length="319" mass="34313">MVLSFLPAHQPSQCCHELFDGAAYAGRGEVQAAVCGLVAGALLFFKSLLGFFVVGHFDRVSGGDHSREAGGQACGEVVAAHGDVGEHLAFTRNIRVVGQGEAVGVDHLLAELLSCFARFSADPILLFFQPGLVIFVLVVAVEAFDQLVSAHIFRFRIITALILLRSFILCVFVRCGFAWRACPCAFARILRRARATRGSVTVHCSFRVTLAQWLRSLALVELAYPLAFFGCAFRAFAVANCAVEQAACQLAAHIAMTLFHCSCSFSSLFNGMAGSTFGLGGARFGVKAVSSILKAVASWWEAVCCLIILLRMKLSPLLL</sequence>
<organism evidence="2 3">
    <name type="scientific">Aeriscardovia aeriphila</name>
    <dbReference type="NCBI Taxonomy" id="218139"/>
    <lineage>
        <taxon>Bacteria</taxon>
        <taxon>Bacillati</taxon>
        <taxon>Actinomycetota</taxon>
        <taxon>Actinomycetes</taxon>
        <taxon>Bifidobacteriales</taxon>
        <taxon>Bifidobacteriaceae</taxon>
        <taxon>Aeriscardovia</taxon>
    </lineage>
</organism>
<keyword evidence="1" id="KW-0812">Transmembrane</keyword>
<feature type="transmembrane region" description="Helical" evidence="1">
    <location>
        <begin position="289"/>
        <end position="310"/>
    </location>
</feature>
<name>A0A261FCH9_9BIFI</name>
<evidence type="ECO:0000313" key="2">
    <source>
        <dbReference type="EMBL" id="OZG56849.1"/>
    </source>
</evidence>
<feature type="transmembrane region" description="Helical" evidence="1">
    <location>
        <begin position="222"/>
        <end position="243"/>
    </location>
</feature>
<dbReference type="EMBL" id="MWWU01000001">
    <property type="protein sequence ID" value="OZG56849.1"/>
    <property type="molecule type" value="Genomic_DNA"/>
</dbReference>
<keyword evidence="1" id="KW-1133">Transmembrane helix</keyword>
<evidence type="ECO:0000256" key="1">
    <source>
        <dbReference type="SAM" id="Phobius"/>
    </source>
</evidence>
<feature type="transmembrane region" description="Helical" evidence="1">
    <location>
        <begin position="124"/>
        <end position="145"/>
    </location>
</feature>
<keyword evidence="3" id="KW-1185">Reference proteome</keyword>